<evidence type="ECO:0000256" key="2">
    <source>
        <dbReference type="ARBA" id="ARBA00022490"/>
    </source>
</evidence>
<evidence type="ECO:0000256" key="9">
    <source>
        <dbReference type="HAMAP-Rule" id="MF_00184"/>
    </source>
</evidence>
<feature type="binding site" evidence="9">
    <location>
        <position position="344"/>
    </location>
    <ligand>
        <name>Zn(2+)</name>
        <dbReference type="ChEBI" id="CHEBI:29105"/>
        <note>catalytic</note>
    </ligand>
</feature>
<dbReference type="InterPro" id="IPR002314">
    <property type="entry name" value="aa-tRNA-synt_IIb"/>
</dbReference>
<dbReference type="CDD" id="cd01667">
    <property type="entry name" value="TGS_ThrRS"/>
    <property type="match status" value="1"/>
</dbReference>
<dbReference type="InterPro" id="IPR033728">
    <property type="entry name" value="ThrRS_core"/>
</dbReference>
<accession>A0ABS6SZ78</accession>
<comment type="similarity">
    <text evidence="1 9">Belongs to the class-II aminoacyl-tRNA synthetase family.</text>
</comment>
<comment type="subcellular location">
    <subcellularLocation>
        <location evidence="9">Cytoplasm</location>
    </subcellularLocation>
</comment>
<feature type="binding site" evidence="9">
    <location>
        <position position="521"/>
    </location>
    <ligand>
        <name>Zn(2+)</name>
        <dbReference type="ChEBI" id="CHEBI:29105"/>
        <note>catalytic</note>
    </ligand>
</feature>
<dbReference type="SMART" id="SM00863">
    <property type="entry name" value="tRNA_SAD"/>
    <property type="match status" value="1"/>
</dbReference>
<keyword evidence="9" id="KW-0547">Nucleotide-binding</keyword>
<evidence type="ECO:0000259" key="11">
    <source>
        <dbReference type="PROSITE" id="PS51880"/>
    </source>
</evidence>
<keyword evidence="9" id="KW-0067">ATP-binding</keyword>
<dbReference type="InterPro" id="IPR002320">
    <property type="entry name" value="Thr-tRNA-ligase_IIa"/>
</dbReference>
<evidence type="ECO:0000256" key="6">
    <source>
        <dbReference type="ARBA" id="ARBA00022884"/>
    </source>
</evidence>
<name>A0ABS6SZ78_9RHOB</name>
<keyword evidence="2 9" id="KW-0963">Cytoplasm</keyword>
<evidence type="ECO:0000259" key="10">
    <source>
        <dbReference type="PROSITE" id="PS50862"/>
    </source>
</evidence>
<dbReference type="PANTHER" id="PTHR11451:SF44">
    <property type="entry name" value="THREONINE--TRNA LIGASE, CHLOROPLASTIC_MITOCHONDRIAL 2"/>
    <property type="match status" value="1"/>
</dbReference>
<organism evidence="12 13">
    <name type="scientific">Maritimibacter dapengensis</name>
    <dbReference type="NCBI Taxonomy" id="2836868"/>
    <lineage>
        <taxon>Bacteria</taxon>
        <taxon>Pseudomonadati</taxon>
        <taxon>Pseudomonadota</taxon>
        <taxon>Alphaproteobacteria</taxon>
        <taxon>Rhodobacterales</taxon>
        <taxon>Roseobacteraceae</taxon>
        <taxon>Maritimibacter</taxon>
    </lineage>
</organism>
<keyword evidence="5 9" id="KW-0862">Zinc</keyword>
<dbReference type="InterPro" id="IPR006195">
    <property type="entry name" value="aa-tRNA-synth_II"/>
</dbReference>
<keyword evidence="6 9" id="KW-0694">RNA-binding</keyword>
<dbReference type="GO" id="GO:0004829">
    <property type="term" value="F:threonine-tRNA ligase activity"/>
    <property type="evidence" value="ECO:0007669"/>
    <property type="project" value="UniProtKB-EC"/>
</dbReference>
<feature type="domain" description="Aminoacyl-transfer RNA synthetases class-II family profile" evidence="10">
    <location>
        <begin position="247"/>
        <end position="544"/>
    </location>
</feature>
<evidence type="ECO:0000313" key="13">
    <source>
        <dbReference type="Proteomes" id="UP000756530"/>
    </source>
</evidence>
<dbReference type="PROSITE" id="PS50862">
    <property type="entry name" value="AA_TRNA_LIGASE_II"/>
    <property type="match status" value="1"/>
</dbReference>
<dbReference type="CDD" id="cd00771">
    <property type="entry name" value="ThrRS_core"/>
    <property type="match status" value="1"/>
</dbReference>
<comment type="catalytic activity">
    <reaction evidence="8 9">
        <text>tRNA(Thr) + L-threonine + ATP = L-threonyl-tRNA(Thr) + AMP + diphosphate + H(+)</text>
        <dbReference type="Rhea" id="RHEA:24624"/>
        <dbReference type="Rhea" id="RHEA-COMP:9670"/>
        <dbReference type="Rhea" id="RHEA-COMP:9704"/>
        <dbReference type="ChEBI" id="CHEBI:15378"/>
        <dbReference type="ChEBI" id="CHEBI:30616"/>
        <dbReference type="ChEBI" id="CHEBI:33019"/>
        <dbReference type="ChEBI" id="CHEBI:57926"/>
        <dbReference type="ChEBI" id="CHEBI:78442"/>
        <dbReference type="ChEBI" id="CHEBI:78534"/>
        <dbReference type="ChEBI" id="CHEBI:456215"/>
        <dbReference type="EC" id="6.1.1.3"/>
    </reaction>
</comment>
<keyword evidence="9" id="KW-0030">Aminoacyl-tRNA synthetase</keyword>
<keyword evidence="4 9" id="KW-0479">Metal-binding</keyword>
<dbReference type="InterPro" id="IPR004095">
    <property type="entry name" value="TGS"/>
</dbReference>
<evidence type="ECO:0000313" key="12">
    <source>
        <dbReference type="EMBL" id="MBV7378230.1"/>
    </source>
</evidence>
<dbReference type="Pfam" id="PF03129">
    <property type="entry name" value="HGTP_anticodon"/>
    <property type="match status" value="1"/>
</dbReference>
<dbReference type="CDD" id="cd00860">
    <property type="entry name" value="ThrRS_anticodon"/>
    <property type="match status" value="1"/>
</dbReference>
<comment type="caution">
    <text evidence="9">Lacks conserved residue(s) required for the propagation of feature annotation.</text>
</comment>
<dbReference type="InterPro" id="IPR012947">
    <property type="entry name" value="tRNA_SAD"/>
</dbReference>
<evidence type="ECO:0000256" key="5">
    <source>
        <dbReference type="ARBA" id="ARBA00022833"/>
    </source>
</evidence>
<dbReference type="PANTHER" id="PTHR11451">
    <property type="entry name" value="THREONINE-TRNA LIGASE"/>
    <property type="match status" value="1"/>
</dbReference>
<comment type="cofactor">
    <cofactor evidence="9">
        <name>Zn(2+)</name>
        <dbReference type="ChEBI" id="CHEBI:29105"/>
    </cofactor>
    <text evidence="9">Binds 1 zinc ion per subunit.</text>
</comment>
<keyword evidence="3 9" id="KW-0820">tRNA-binding</keyword>
<evidence type="ECO:0000256" key="7">
    <source>
        <dbReference type="ARBA" id="ARBA00022917"/>
    </source>
</evidence>
<dbReference type="NCBIfam" id="TIGR00418">
    <property type="entry name" value="thrS"/>
    <property type="match status" value="1"/>
</dbReference>
<dbReference type="InterPro" id="IPR047246">
    <property type="entry name" value="ThrRS_anticodon"/>
</dbReference>
<evidence type="ECO:0000256" key="4">
    <source>
        <dbReference type="ARBA" id="ARBA00022723"/>
    </source>
</evidence>
<dbReference type="RefSeq" id="WP_218391072.1">
    <property type="nucleotide sequence ID" value="NZ_JAHUZE010000001.1"/>
</dbReference>
<protein>
    <recommendedName>
        <fullName evidence="9">Threonine--tRNA ligase</fullName>
        <ecNumber evidence="9">6.1.1.3</ecNumber>
    </recommendedName>
    <alternativeName>
        <fullName evidence="9">Threonyl-tRNA synthetase</fullName>
        <shortName evidence="9">ThrRS</shortName>
    </alternativeName>
</protein>
<sequence>MSHISLTFPDGNTRDYDAGITPADVAAGISSSLAKKAISATVNGRHYDMQWPITENAEIAIHTMKDDAQALELIRHDAAHIMARAVQEIWPDVKVTIGPVIENGWYYDFDREEPFTPEDLGQIEAKMKEIINKREPVTTEVWERDRAIKYYEANNEPYKVELVGMIPEGEQIRMYWHGHWQDLCRGPHLQHTGQVPADAFKLMKVAGAYWRGDSNRPMLQRIYGVAFQNRDQLKKHLTFLEEAEKRDHRRLGREMDLFHMQEEAPGQVFWHPNGWTIYTELQDYMRRRQKSGGYVEVNTPQVVDRKLWEASGHWEKYQEHMFIVEVDEEHAREKTVNALKPMNCPCHVQIFNQGLKSYRDLPLRMAEFGSCNRYEPSGALHGIMRVRGFTQDDAHIFCTEDQIAEETEVFINFLSGIYKDLGFPTYKIKFSDRPDTRAGSDEIWDRAEKALLDATHKVTNDVELNPGEGAFYGPKLEFVLTDAIGRDWQCGTLQVDFVLPERLDANYIGEDGAKHRPVMLHRATLGSFERFIGILIEEHAGRLPFWIAPRQVVVASIVSDADDYVHEVVAELRSKGVRAEADTRNEKINYKVREHSVGKVPVILAIGMKEVEDRSVTLRRLGEKQTRVVGLDEVVQELSAEATPPDVK</sequence>
<gene>
    <name evidence="9 12" type="primary">thrS</name>
    <name evidence="12" type="ORF">KJP28_04790</name>
</gene>
<evidence type="ECO:0000256" key="1">
    <source>
        <dbReference type="ARBA" id="ARBA00008226"/>
    </source>
</evidence>
<evidence type="ECO:0000256" key="3">
    <source>
        <dbReference type="ARBA" id="ARBA00022555"/>
    </source>
</evidence>
<feature type="binding site" evidence="9">
    <location>
        <position position="395"/>
    </location>
    <ligand>
        <name>Zn(2+)</name>
        <dbReference type="ChEBI" id="CHEBI:29105"/>
        <note>catalytic</note>
    </ligand>
</feature>
<dbReference type="Proteomes" id="UP000756530">
    <property type="component" value="Unassembled WGS sequence"/>
</dbReference>
<keyword evidence="9 12" id="KW-0436">Ligase</keyword>
<proteinExistence type="inferred from homology"/>
<feature type="domain" description="TGS" evidence="11">
    <location>
        <begin position="1"/>
        <end position="63"/>
    </location>
</feature>
<dbReference type="InterPro" id="IPR004154">
    <property type="entry name" value="Anticodon-bd"/>
</dbReference>
<dbReference type="EC" id="6.1.1.3" evidence="9"/>
<reference evidence="12 13" key="1">
    <citation type="submission" date="2021-05" db="EMBL/GenBank/DDBJ databases">
        <title>Culturable bacteria isolated from Daya Bay.</title>
        <authorList>
            <person name="Zheng W."/>
            <person name="Yu S."/>
            <person name="Huang Y."/>
        </authorList>
    </citation>
    <scope>NUCLEOTIDE SEQUENCE [LARGE SCALE GENOMIC DNA]</scope>
    <source>
        <strain evidence="12 13">DP4N28-5</strain>
    </source>
</reference>
<dbReference type="EMBL" id="JAHUZE010000001">
    <property type="protein sequence ID" value="MBV7378230.1"/>
    <property type="molecule type" value="Genomic_DNA"/>
</dbReference>
<keyword evidence="13" id="KW-1185">Reference proteome</keyword>
<dbReference type="Pfam" id="PF02824">
    <property type="entry name" value="TGS"/>
    <property type="match status" value="1"/>
</dbReference>
<dbReference type="Pfam" id="PF07973">
    <property type="entry name" value="tRNA_SAD"/>
    <property type="match status" value="1"/>
</dbReference>
<dbReference type="HAMAP" id="MF_00184">
    <property type="entry name" value="Thr_tRNA_synth"/>
    <property type="match status" value="1"/>
</dbReference>
<keyword evidence="7 9" id="KW-0648">Protein biosynthesis</keyword>
<comment type="caution">
    <text evidence="12">The sequence shown here is derived from an EMBL/GenBank/DDBJ whole genome shotgun (WGS) entry which is preliminary data.</text>
</comment>
<dbReference type="Pfam" id="PF00587">
    <property type="entry name" value="tRNA-synt_2b"/>
    <property type="match status" value="1"/>
</dbReference>
<comment type="subunit">
    <text evidence="9">Homodimer.</text>
</comment>
<dbReference type="PROSITE" id="PS51880">
    <property type="entry name" value="TGS"/>
    <property type="match status" value="1"/>
</dbReference>
<evidence type="ECO:0000256" key="8">
    <source>
        <dbReference type="ARBA" id="ARBA00049515"/>
    </source>
</evidence>